<organism evidence="2 3">
    <name type="scientific">Fusarium oxysporum f. sp. raphani 54005</name>
    <dbReference type="NCBI Taxonomy" id="1089458"/>
    <lineage>
        <taxon>Eukaryota</taxon>
        <taxon>Fungi</taxon>
        <taxon>Dikarya</taxon>
        <taxon>Ascomycota</taxon>
        <taxon>Pezizomycotina</taxon>
        <taxon>Sordariomycetes</taxon>
        <taxon>Hypocreomycetidae</taxon>
        <taxon>Hypocreales</taxon>
        <taxon>Nectriaceae</taxon>
        <taxon>Fusarium</taxon>
        <taxon>Fusarium oxysporum species complex</taxon>
    </lineage>
</organism>
<proteinExistence type="predicted"/>
<dbReference type="OrthoDB" id="10394147at2759"/>
<dbReference type="Proteomes" id="UP000030663">
    <property type="component" value="Unassembled WGS sequence"/>
</dbReference>
<keyword evidence="3" id="KW-1185">Reference proteome</keyword>
<protein>
    <submittedName>
        <fullName evidence="2">Uncharacterized protein</fullName>
    </submittedName>
</protein>
<accession>X0BKG2</accession>
<dbReference type="EMBL" id="KI979352">
    <property type="protein sequence ID" value="EXK78964.1"/>
    <property type="molecule type" value="Genomic_DNA"/>
</dbReference>
<evidence type="ECO:0000256" key="1">
    <source>
        <dbReference type="SAM" id="MobiDB-lite"/>
    </source>
</evidence>
<dbReference type="AlphaFoldDB" id="X0BKG2"/>
<feature type="region of interest" description="Disordered" evidence="1">
    <location>
        <begin position="54"/>
        <end position="77"/>
    </location>
</feature>
<reference evidence="2 3" key="1">
    <citation type="submission" date="2011-11" db="EMBL/GenBank/DDBJ databases">
        <title>The Genome Sequence of Fusarium oxysporum PHW815.</title>
        <authorList>
            <consortium name="The Broad Institute Genome Sequencing Platform"/>
            <person name="Ma L.-J."/>
            <person name="Gale L.R."/>
            <person name="Schwartz D.C."/>
            <person name="Zhou S."/>
            <person name="Corby-Kistler H."/>
            <person name="Young S.K."/>
            <person name="Zeng Q."/>
            <person name="Gargeya S."/>
            <person name="Fitzgerald M."/>
            <person name="Haas B."/>
            <person name="Abouelleil A."/>
            <person name="Alvarado L."/>
            <person name="Arachchi H.M."/>
            <person name="Berlin A."/>
            <person name="Brown A."/>
            <person name="Chapman S.B."/>
            <person name="Chen Z."/>
            <person name="Dunbar C."/>
            <person name="Freedman E."/>
            <person name="Gearin G."/>
            <person name="Goldberg J."/>
            <person name="Griggs A."/>
            <person name="Gujja S."/>
            <person name="Heiman D."/>
            <person name="Howarth C."/>
            <person name="Larson L."/>
            <person name="Lui A."/>
            <person name="MacDonald P.J.P."/>
            <person name="Montmayeur A."/>
            <person name="Murphy C."/>
            <person name="Neiman D."/>
            <person name="Pearson M."/>
            <person name="Priest M."/>
            <person name="Roberts A."/>
            <person name="Saif S."/>
            <person name="Shea T."/>
            <person name="Shenoy N."/>
            <person name="Sisk P."/>
            <person name="Stolte C."/>
            <person name="Sykes S."/>
            <person name="Wortman J."/>
            <person name="Nusbaum C."/>
            <person name="Birren B."/>
        </authorList>
    </citation>
    <scope>NUCLEOTIDE SEQUENCE [LARGE SCALE GENOMIC DNA]</scope>
    <source>
        <strain evidence="2 3">54005</strain>
    </source>
</reference>
<evidence type="ECO:0000313" key="3">
    <source>
        <dbReference type="Proteomes" id="UP000030663"/>
    </source>
</evidence>
<evidence type="ECO:0000313" key="2">
    <source>
        <dbReference type="EMBL" id="EXK78964.1"/>
    </source>
</evidence>
<dbReference type="HOGENOM" id="CLU_2210187_0_0_1"/>
<gene>
    <name evidence="2" type="ORF">FOQG_16375</name>
</gene>
<name>X0BKG2_FUSOX</name>
<sequence>MALDRARQYVDPSPFASVAAGGIGGISEHRVVDTPQPQRATDRASQMVRGDNRLFAHASSPKMELGGGDDLGTEKNATRPRELFDFSILDSSACSRCLPAAAEGSEL</sequence>
<feature type="region of interest" description="Disordered" evidence="1">
    <location>
        <begin position="28"/>
        <end position="47"/>
    </location>
</feature>